<evidence type="ECO:0000256" key="4">
    <source>
        <dbReference type="ARBA" id="ARBA00022889"/>
    </source>
</evidence>
<dbReference type="GO" id="GO:0007155">
    <property type="term" value="P:cell adhesion"/>
    <property type="evidence" value="ECO:0007669"/>
    <property type="project" value="UniProtKB-KW"/>
</dbReference>
<comment type="similarity">
    <text evidence="2">Belongs to the ninjurin family.</text>
</comment>
<proteinExistence type="inferred from homology"/>
<reference evidence="9 10" key="1">
    <citation type="submission" date="2020-11" db="EMBL/GenBank/DDBJ databases">
        <authorList>
            <person name="Wallbank WR R."/>
            <person name="Pardo Diaz C."/>
            <person name="Kozak K."/>
            <person name="Martin S."/>
            <person name="Jiggins C."/>
            <person name="Moest M."/>
            <person name="Warren A I."/>
            <person name="Generalovic N T."/>
            <person name="Byers J.R.P. K."/>
            <person name="Montejo-Kovacevich G."/>
            <person name="Yen C E."/>
        </authorList>
    </citation>
    <scope>NUCLEOTIDE SEQUENCE [LARGE SCALE GENOMIC DNA]</scope>
</reference>
<accession>A0A7R8UHS0</accession>
<keyword evidence="3 8" id="KW-0812">Transmembrane</keyword>
<feature type="compositionally biased region" description="Basic and acidic residues" evidence="7">
    <location>
        <begin position="20"/>
        <end position="45"/>
    </location>
</feature>
<evidence type="ECO:0000313" key="9">
    <source>
        <dbReference type="EMBL" id="CAD7081092.1"/>
    </source>
</evidence>
<evidence type="ECO:0000313" key="10">
    <source>
        <dbReference type="Proteomes" id="UP000594454"/>
    </source>
</evidence>
<evidence type="ECO:0000256" key="7">
    <source>
        <dbReference type="SAM" id="MobiDB-lite"/>
    </source>
</evidence>
<dbReference type="AlphaFoldDB" id="A0A7R8UHS0"/>
<evidence type="ECO:0000256" key="6">
    <source>
        <dbReference type="ARBA" id="ARBA00023136"/>
    </source>
</evidence>
<dbReference type="GO" id="GO:0042246">
    <property type="term" value="P:tissue regeneration"/>
    <property type="evidence" value="ECO:0007669"/>
    <property type="project" value="InterPro"/>
</dbReference>
<dbReference type="PANTHER" id="PTHR12316">
    <property type="entry name" value="NINJURIN-RELATED"/>
    <property type="match status" value="1"/>
</dbReference>
<sequence length="172" mass="19245">MSSSQGVVIQLDQVGNRPHSNPDEETRSYNEEKDENRSLARGSFDKDHLDVKIKGSKDSVDGKNPYQSKKNVAEGMMDIALLTANANQLRFLITYNMDSKTFYFSVALIVLSLILQVSVGIALIFKVCRQMKNRGRRDKLNRTNDFLVGGVFMITVINVFVASFTTTETAKA</sequence>
<dbReference type="Proteomes" id="UP000594454">
    <property type="component" value="Chromosome 2"/>
</dbReference>
<gene>
    <name evidence="9" type="ORF">HERILL_LOCUS4216</name>
</gene>
<keyword evidence="6 8" id="KW-0472">Membrane</keyword>
<evidence type="ECO:0000256" key="2">
    <source>
        <dbReference type="ARBA" id="ARBA00008141"/>
    </source>
</evidence>
<dbReference type="Pfam" id="PF04923">
    <property type="entry name" value="Ninjurin"/>
    <property type="match status" value="1"/>
</dbReference>
<dbReference type="OMA" id="AQMINNY"/>
<keyword evidence="10" id="KW-1185">Reference proteome</keyword>
<dbReference type="InterPro" id="IPR007007">
    <property type="entry name" value="Ninjurin"/>
</dbReference>
<comment type="subcellular location">
    <subcellularLocation>
        <location evidence="1">Membrane</location>
        <topology evidence="1">Multi-pass membrane protein</topology>
    </subcellularLocation>
</comment>
<feature type="transmembrane region" description="Helical" evidence="8">
    <location>
        <begin position="146"/>
        <end position="166"/>
    </location>
</feature>
<evidence type="ECO:0000256" key="8">
    <source>
        <dbReference type="SAM" id="Phobius"/>
    </source>
</evidence>
<dbReference type="PANTHER" id="PTHR12316:SF1">
    <property type="entry name" value="NINJURIN-B"/>
    <property type="match status" value="1"/>
</dbReference>
<evidence type="ECO:0008006" key="11">
    <source>
        <dbReference type="Google" id="ProtNLM"/>
    </source>
</evidence>
<feature type="region of interest" description="Disordered" evidence="7">
    <location>
        <begin position="1"/>
        <end position="45"/>
    </location>
</feature>
<feature type="transmembrane region" description="Helical" evidence="8">
    <location>
        <begin position="102"/>
        <end position="125"/>
    </location>
</feature>
<evidence type="ECO:0000256" key="5">
    <source>
        <dbReference type="ARBA" id="ARBA00022989"/>
    </source>
</evidence>
<dbReference type="OrthoDB" id="6114058at2759"/>
<dbReference type="GO" id="GO:0016020">
    <property type="term" value="C:membrane"/>
    <property type="evidence" value="ECO:0007669"/>
    <property type="project" value="UniProtKB-SubCell"/>
</dbReference>
<organism evidence="9 10">
    <name type="scientific">Hermetia illucens</name>
    <name type="common">Black soldier fly</name>
    <dbReference type="NCBI Taxonomy" id="343691"/>
    <lineage>
        <taxon>Eukaryota</taxon>
        <taxon>Metazoa</taxon>
        <taxon>Ecdysozoa</taxon>
        <taxon>Arthropoda</taxon>
        <taxon>Hexapoda</taxon>
        <taxon>Insecta</taxon>
        <taxon>Pterygota</taxon>
        <taxon>Neoptera</taxon>
        <taxon>Endopterygota</taxon>
        <taxon>Diptera</taxon>
        <taxon>Brachycera</taxon>
        <taxon>Stratiomyomorpha</taxon>
        <taxon>Stratiomyidae</taxon>
        <taxon>Hermetiinae</taxon>
        <taxon>Hermetia</taxon>
    </lineage>
</organism>
<dbReference type="InParanoid" id="A0A7R8UHS0"/>
<dbReference type="EMBL" id="LR899010">
    <property type="protein sequence ID" value="CAD7081092.1"/>
    <property type="molecule type" value="Genomic_DNA"/>
</dbReference>
<keyword evidence="5 8" id="KW-1133">Transmembrane helix</keyword>
<name>A0A7R8UHS0_HERIL</name>
<keyword evidence="4" id="KW-0130">Cell adhesion</keyword>
<evidence type="ECO:0000256" key="3">
    <source>
        <dbReference type="ARBA" id="ARBA00022692"/>
    </source>
</evidence>
<evidence type="ECO:0000256" key="1">
    <source>
        <dbReference type="ARBA" id="ARBA00004141"/>
    </source>
</evidence>
<protein>
    <recommendedName>
        <fullName evidence="11">Ninjurin-1</fullName>
    </recommendedName>
</protein>